<dbReference type="EMBL" id="CP033236">
    <property type="protein sequence ID" value="AZF71982.1"/>
    <property type="molecule type" value="Genomic_DNA"/>
</dbReference>
<evidence type="ECO:0000313" key="26">
    <source>
        <dbReference type="Proteomes" id="UP000594632"/>
    </source>
</evidence>
<dbReference type="EMBL" id="CP033238">
    <property type="protein sequence ID" value="AZF77213.1"/>
    <property type="molecule type" value="Genomic_DNA"/>
</dbReference>
<dbReference type="PIR" id="S74018">
    <property type="entry name" value="S74018"/>
</dbReference>
<evidence type="ECO:0000313" key="2">
    <source>
        <dbReference type="EMBL" id="AKA74897.1"/>
    </source>
</evidence>
<evidence type="ECO:0000313" key="6">
    <source>
        <dbReference type="EMBL" id="AZF71982.1"/>
    </source>
</evidence>
<evidence type="ECO:0000259" key="1">
    <source>
        <dbReference type="PROSITE" id="PS50910"/>
    </source>
</evidence>
<dbReference type="GeneID" id="1453612"/>
<evidence type="ECO:0000313" key="4">
    <source>
        <dbReference type="EMBL" id="AKA80283.1"/>
    </source>
</evidence>
<evidence type="ECO:0000313" key="14">
    <source>
        <dbReference type="EMBL" id="SAI85797.1"/>
    </source>
</evidence>
<dbReference type="Proteomes" id="UP000273443">
    <property type="component" value="Chromosome"/>
</dbReference>
<evidence type="ECO:0000313" key="20">
    <source>
        <dbReference type="Proteomes" id="UP000269431"/>
    </source>
</evidence>
<dbReference type="Proteomes" id="UP000594632">
    <property type="component" value="Chromosome"/>
</dbReference>
<reference evidence="2" key="6">
    <citation type="submission" date="2018-10" db="EMBL/GenBank/DDBJ databases">
        <authorList>
            <person name="McCarthy S."/>
            <person name="Gradnigo J."/>
            <person name="Johnson T."/>
            <person name="Payne S."/>
            <person name="Lipzen A."/>
            <person name="Schackwitz W."/>
            <person name="Martin J."/>
            <person name="Moriyama E."/>
            <person name="Blum P."/>
        </authorList>
    </citation>
    <scope>NUCLEOTIDE SEQUENCE</scope>
    <source>
        <strain evidence="2">SARC-B</strain>
        <strain evidence="3">SARC-C</strain>
        <strain evidence="4">SULA</strain>
    </source>
</reference>
<dbReference type="Proteomes" id="UP000033085">
    <property type="component" value="Chromosome"/>
</dbReference>
<accession>P95880</accession>
<evidence type="ECO:0000313" key="12">
    <source>
        <dbReference type="EMBL" id="CAA69478.1"/>
    </source>
</evidence>
<feature type="domain" description="HEPN" evidence="1">
    <location>
        <begin position="15"/>
        <end position="129"/>
    </location>
</feature>
<reference evidence="18" key="4">
    <citation type="submission" date="2016-04" db="EMBL/GenBank/DDBJ databases">
        <authorList>
            <person name="Shah S.A."/>
            <person name="Garrett R.A."/>
        </authorList>
    </citation>
    <scope>NUCLEOTIDE SEQUENCE [LARGE SCALE GENOMIC DNA]</scope>
    <source>
        <strain evidence="18">ATCC 35091 / DSM 1616 / JCM 8930 / NBRC 15331 / P1</strain>
    </source>
</reference>
<reference evidence="19 20" key="5">
    <citation type="journal article" date="2018" name="Proc. Natl. Acad. Sci. U.S.A.">
        <title>Nonmutational mechanism of inheritance in the Archaeon Sulfolobus solfataricus.</title>
        <authorList>
            <person name="Payne S."/>
            <person name="McCarthy S."/>
            <person name="Johnson T."/>
            <person name="North E."/>
            <person name="Blum P."/>
        </authorList>
    </citation>
    <scope>NUCLEOTIDE SEQUENCE [LARGE SCALE GENOMIC DNA]</scope>
    <source>
        <strain evidence="6 19">SARC-H</strain>
        <strain evidence="7 23">SARC-I</strain>
        <strain evidence="9 24">SARC-N</strain>
        <strain evidence="10 25">SARC-O</strain>
        <strain evidence="11 20">SUL120</strain>
        <strain evidence="5 21">SULG</strain>
        <strain evidence="8 22">SULM</strain>
    </source>
</reference>
<dbReference type="GO" id="GO:0003677">
    <property type="term" value="F:DNA binding"/>
    <property type="evidence" value="ECO:0007669"/>
    <property type="project" value="UniProtKB-KW"/>
</dbReference>
<sequence>MILNDMNFTTYRKLLTTAKDYLKASELSFEHNLYEASALNSEISAQLSLIFKLGIEPPRTHGIRELLSLIYAKLGDKRISDFTKENREKLIILENVRGKSQYGLPPVSRDEAEIALSTAQEILKLVESLWNL</sequence>
<dbReference type="Proteomes" id="UP000033106">
    <property type="component" value="Chromosome"/>
</dbReference>
<dbReference type="Proteomes" id="UP000282269">
    <property type="component" value="Chromosome"/>
</dbReference>
<dbReference type="KEGG" id="ssof:SULC_2839"/>
<evidence type="ECO:0000313" key="23">
    <source>
        <dbReference type="Proteomes" id="UP000275843"/>
    </source>
</evidence>
<dbReference type="EMBL" id="LT549890">
    <property type="protein sequence ID" value="SAI85797.1"/>
    <property type="molecule type" value="Genomic_DNA"/>
</dbReference>
<dbReference type="SUPFAM" id="SSF81593">
    <property type="entry name" value="Nucleotidyltransferase substrate binding subunit/domain"/>
    <property type="match status" value="1"/>
</dbReference>
<reference evidence="12" key="1">
    <citation type="journal article" date="1996" name="Mol. Microbiol.">
        <title>Organizational characteristics and information content of an archaeal genome: 156 kb of sequence from Sulfolobus solfataricus P2.</title>
        <authorList>
            <person name="Sensen C.W."/>
            <person name="Klenk H.P."/>
            <person name="Singh R.K."/>
            <person name="Allard G."/>
            <person name="Chan C.C."/>
            <person name="Liu Q.Y."/>
            <person name="Penny S.L."/>
            <person name="Young F."/>
            <person name="Schenk M.E."/>
            <person name="Gaasterland T."/>
            <person name="Doolittle W.F."/>
            <person name="Ragan M.A."/>
            <person name="Charlebois R.L."/>
        </authorList>
    </citation>
    <scope>NUCLEOTIDE SEQUENCE</scope>
    <source>
        <strain evidence="12">P2</strain>
    </source>
</reference>
<reference evidence="14" key="3">
    <citation type="submission" date="2016-04" db="EMBL/GenBank/DDBJ databases">
        <authorList>
            <person name="Evans L.H."/>
            <person name="Alamgir A."/>
            <person name="Owens N."/>
            <person name="Weber N.D."/>
            <person name="Virtaneva K."/>
            <person name="Barbian K."/>
            <person name="Babar A."/>
            <person name="Rosenke K."/>
        </authorList>
    </citation>
    <scope>NUCLEOTIDE SEQUENCE</scope>
    <source>
        <strain evidence="14">P1</strain>
    </source>
</reference>
<dbReference type="EMBL" id="CP033239">
    <property type="protein sequence ID" value="AZF79818.1"/>
    <property type="molecule type" value="Genomic_DNA"/>
</dbReference>
<dbReference type="RefSeq" id="WP_009990131.1">
    <property type="nucleotide sequence ID" value="NZ_CP011055.2"/>
</dbReference>
<evidence type="ECO:0000313" key="9">
    <source>
        <dbReference type="EMBL" id="AZF79818.1"/>
    </source>
</evidence>
<dbReference type="Pfam" id="PF05168">
    <property type="entry name" value="HEPN"/>
    <property type="match status" value="1"/>
</dbReference>
<dbReference type="EMBL" id="CP033240">
    <property type="protein sequence ID" value="AZF82424.1"/>
    <property type="molecule type" value="Genomic_DNA"/>
</dbReference>
<dbReference type="OrthoDB" id="101044at2157"/>
<name>P95880_SACSO</name>
<evidence type="ECO:0000313" key="21">
    <source>
        <dbReference type="Proteomes" id="UP000273194"/>
    </source>
</evidence>
<evidence type="ECO:0000313" key="10">
    <source>
        <dbReference type="EMBL" id="AZF82424.1"/>
    </source>
</evidence>
<evidence type="ECO:0000313" key="11">
    <source>
        <dbReference type="EMBL" id="AZF85030.1"/>
    </source>
</evidence>
<dbReference type="Proteomes" id="UP000275843">
    <property type="component" value="Chromosome"/>
</dbReference>
<dbReference type="Proteomes" id="UP000267993">
    <property type="component" value="Chromosome"/>
</dbReference>
<dbReference type="KEGG" id="ssol:SULB_2842"/>
<gene>
    <name evidence="12" type="primary">orf c06033</name>
    <name evidence="13" type="ORF">HFC64_05905</name>
    <name evidence="14" type="ORF">SSOP1_2243</name>
    <name evidence="4" type="ORF">SULA_2841</name>
    <name evidence="2" type="ORF">SULB_2842</name>
    <name evidence="3" type="ORF">SULC_2839</name>
    <name evidence="5" type="ORF">SULG_14490</name>
    <name evidence="6" type="ORF">SULH_14490</name>
    <name evidence="7" type="ORF">SULI_14490</name>
    <name evidence="8" type="ORF">SULM_14420</name>
    <name evidence="9" type="ORF">SULN_14410</name>
    <name evidence="10" type="ORF">SULO_14430</name>
    <name evidence="11" type="ORF">SULZ_14510</name>
</gene>
<dbReference type="EMBL" id="CP033241">
    <property type="protein sequence ID" value="AZF85030.1"/>
    <property type="molecule type" value="Genomic_DNA"/>
</dbReference>
<evidence type="ECO:0000313" key="17">
    <source>
        <dbReference type="Proteomes" id="UP000033106"/>
    </source>
</evidence>
<dbReference type="KEGG" id="ssoa:SULA_2841"/>
<evidence type="ECO:0000313" key="7">
    <source>
        <dbReference type="EMBL" id="AZF74602.1"/>
    </source>
</evidence>
<dbReference type="EMBL" id="CP011056">
    <property type="protein sequence ID" value="AKA77593.1"/>
    <property type="molecule type" value="Genomic_DNA"/>
</dbReference>
<protein>
    <submittedName>
        <fullName evidence="14">DNA-binding protein</fullName>
    </submittedName>
    <submittedName>
        <fullName evidence="2">HEPN domain-containing protein</fullName>
    </submittedName>
    <submittedName>
        <fullName evidence="12">Orf c06033 protein</fullName>
    </submittedName>
</protein>
<dbReference type="Proteomes" id="UP000278715">
    <property type="component" value="Chromosome"/>
</dbReference>
<dbReference type="Proteomes" id="UP000033057">
    <property type="component" value="Chromosome"/>
</dbReference>
<dbReference type="EMBL" id="CP050869">
    <property type="protein sequence ID" value="QPG49409.1"/>
    <property type="molecule type" value="Genomic_DNA"/>
</dbReference>
<evidence type="ECO:0000313" key="24">
    <source>
        <dbReference type="Proteomes" id="UP000278715"/>
    </source>
</evidence>
<evidence type="ECO:0000313" key="5">
    <source>
        <dbReference type="EMBL" id="AZF69362.1"/>
    </source>
</evidence>
<evidence type="ECO:0000313" key="18">
    <source>
        <dbReference type="Proteomes" id="UP000076770"/>
    </source>
</evidence>
<reference evidence="13 26" key="7">
    <citation type="journal article" date="2020" name="Nat. Commun.">
        <title>The structures of two archaeal type IV pili illuminate evolutionary relationships.</title>
        <authorList>
            <person name="Wang F."/>
            <person name="Baquero D.P."/>
            <person name="Su Z."/>
            <person name="Beltran L.C."/>
            <person name="Prangishvili D."/>
            <person name="Krupovic M."/>
            <person name="Egelman E.H."/>
        </authorList>
    </citation>
    <scope>NUCLEOTIDE SEQUENCE [LARGE SCALE GENOMIC DNA]</scope>
    <source>
        <strain evidence="13 26">POZ149</strain>
    </source>
</reference>
<dbReference type="Proteomes" id="UP000076770">
    <property type="component" value="Chromosome i"/>
</dbReference>
<evidence type="ECO:0000313" key="22">
    <source>
        <dbReference type="Proteomes" id="UP000273443"/>
    </source>
</evidence>
<proteinExistence type="predicted"/>
<dbReference type="PROSITE" id="PS50910">
    <property type="entry name" value="HEPN"/>
    <property type="match status" value="1"/>
</dbReference>
<dbReference type="EMBL" id="CP033237">
    <property type="protein sequence ID" value="AZF74602.1"/>
    <property type="molecule type" value="Genomic_DNA"/>
</dbReference>
<dbReference type="PATRIC" id="fig|2287.6.peg.3041"/>
<reference evidence="15 16" key="2">
    <citation type="journal article" date="2015" name="Genome Announc.">
        <title>Complete Genome Sequence of Sulfolobus solfataricus Strain 98/2 and Evolved Derivatives.</title>
        <authorList>
            <person name="McCarthy S."/>
            <person name="Gradnigo J."/>
            <person name="Johnson T."/>
            <person name="Payne S."/>
            <person name="Lipzen A."/>
            <person name="Martin J."/>
            <person name="Schackwitz W."/>
            <person name="Moriyama E."/>
            <person name="Blum P."/>
        </authorList>
    </citation>
    <scope>NUCLEOTIDE SEQUENCE [LARGE SCALE GENOMIC DNA]</scope>
    <source>
        <strain evidence="15">98/2 SULC</strain>
        <strain evidence="2">SARC-B</strain>
        <strain evidence="3">SARC-C</strain>
        <strain evidence="4 17">SULA</strain>
        <strain evidence="16">SULB</strain>
    </source>
</reference>
<keyword evidence="14" id="KW-0238">DNA-binding</keyword>
<organism evidence="12">
    <name type="scientific">Saccharolobus solfataricus</name>
    <name type="common">Sulfolobus solfataricus</name>
    <dbReference type="NCBI Taxonomy" id="2287"/>
    <lineage>
        <taxon>Archaea</taxon>
        <taxon>Thermoproteota</taxon>
        <taxon>Thermoprotei</taxon>
        <taxon>Sulfolobales</taxon>
        <taxon>Sulfolobaceae</taxon>
        <taxon>Saccharolobus</taxon>
    </lineage>
</organism>
<dbReference type="EMBL" id="CP033235">
    <property type="protein sequence ID" value="AZF69362.1"/>
    <property type="molecule type" value="Genomic_DNA"/>
</dbReference>
<dbReference type="Gene3D" id="1.20.120.330">
    <property type="entry name" value="Nucleotidyltransferases domain 2"/>
    <property type="match status" value="1"/>
</dbReference>
<dbReference type="GeneID" id="44130814"/>
<evidence type="ECO:0000313" key="13">
    <source>
        <dbReference type="EMBL" id="QPG49409.1"/>
    </source>
</evidence>
<evidence type="ECO:0000313" key="25">
    <source>
        <dbReference type="Proteomes" id="UP000282269"/>
    </source>
</evidence>
<dbReference type="AlphaFoldDB" id="P95880"/>
<dbReference type="EMBL" id="CP011055">
    <property type="protein sequence ID" value="AKA74897.1"/>
    <property type="molecule type" value="Genomic_DNA"/>
</dbReference>
<dbReference type="Proteomes" id="UP000269431">
    <property type="component" value="Chromosome"/>
</dbReference>
<evidence type="ECO:0000313" key="15">
    <source>
        <dbReference type="Proteomes" id="UP000033057"/>
    </source>
</evidence>
<dbReference type="SMART" id="SM00748">
    <property type="entry name" value="HEPN"/>
    <property type="match status" value="1"/>
</dbReference>
<dbReference type="EMBL" id="CP011057">
    <property type="protein sequence ID" value="AKA80283.1"/>
    <property type="molecule type" value="Genomic_DNA"/>
</dbReference>
<dbReference type="EMBL" id="Y08256">
    <property type="protein sequence ID" value="CAA69478.1"/>
    <property type="molecule type" value="Genomic_DNA"/>
</dbReference>
<evidence type="ECO:0000313" key="8">
    <source>
        <dbReference type="EMBL" id="AZF77213.1"/>
    </source>
</evidence>
<evidence type="ECO:0000313" key="19">
    <source>
        <dbReference type="Proteomes" id="UP000267993"/>
    </source>
</evidence>
<dbReference type="Proteomes" id="UP000273194">
    <property type="component" value="Chromosome"/>
</dbReference>
<evidence type="ECO:0000313" key="3">
    <source>
        <dbReference type="EMBL" id="AKA77593.1"/>
    </source>
</evidence>
<dbReference type="InterPro" id="IPR007842">
    <property type="entry name" value="HEPN_dom"/>
</dbReference>
<evidence type="ECO:0000313" key="16">
    <source>
        <dbReference type="Proteomes" id="UP000033085"/>
    </source>
</evidence>